<name>A0A559K4G3_9BACL</name>
<dbReference type="EMBL" id="VNJI01000044">
    <property type="protein sequence ID" value="TVY07014.1"/>
    <property type="molecule type" value="Genomic_DNA"/>
</dbReference>
<organism evidence="3 4">
    <name type="scientific">Paenibacillus cremeus</name>
    <dbReference type="NCBI Taxonomy" id="2163881"/>
    <lineage>
        <taxon>Bacteria</taxon>
        <taxon>Bacillati</taxon>
        <taxon>Bacillota</taxon>
        <taxon>Bacilli</taxon>
        <taxon>Bacillales</taxon>
        <taxon>Paenibacillaceae</taxon>
        <taxon>Paenibacillus</taxon>
    </lineage>
</organism>
<dbReference type="PANTHER" id="PTHR10587">
    <property type="entry name" value="GLYCOSYL TRANSFERASE-RELATED"/>
    <property type="match status" value="1"/>
</dbReference>
<dbReference type="InterPro" id="IPR002509">
    <property type="entry name" value="NODB_dom"/>
</dbReference>
<dbReference type="Gene3D" id="3.20.20.370">
    <property type="entry name" value="Glycoside hydrolase/deacetylase"/>
    <property type="match status" value="1"/>
</dbReference>
<reference evidence="3 4" key="1">
    <citation type="submission" date="2019-07" db="EMBL/GenBank/DDBJ databases">
        <authorList>
            <person name="Kim J."/>
        </authorList>
    </citation>
    <scope>NUCLEOTIDE SEQUENCE [LARGE SCALE GENOMIC DNA]</scope>
    <source>
        <strain evidence="3 4">JC52</strain>
    </source>
</reference>
<keyword evidence="4" id="KW-1185">Reference proteome</keyword>
<keyword evidence="1" id="KW-0472">Membrane</keyword>
<dbReference type="GO" id="GO:0005975">
    <property type="term" value="P:carbohydrate metabolic process"/>
    <property type="evidence" value="ECO:0007669"/>
    <property type="project" value="InterPro"/>
</dbReference>
<dbReference type="InterPro" id="IPR050248">
    <property type="entry name" value="Polysacc_deacetylase_ArnD"/>
</dbReference>
<accession>A0A559K4G3</accession>
<dbReference type="PROSITE" id="PS51677">
    <property type="entry name" value="NODB"/>
    <property type="match status" value="1"/>
</dbReference>
<dbReference type="GO" id="GO:0016810">
    <property type="term" value="F:hydrolase activity, acting on carbon-nitrogen (but not peptide) bonds"/>
    <property type="evidence" value="ECO:0007669"/>
    <property type="project" value="InterPro"/>
</dbReference>
<dbReference type="AlphaFoldDB" id="A0A559K4G3"/>
<gene>
    <name evidence="3" type="ORF">FPZ49_25985</name>
</gene>
<protein>
    <submittedName>
        <fullName evidence="3">Polysaccharide deacetylase family protein</fullName>
    </submittedName>
</protein>
<evidence type="ECO:0000313" key="3">
    <source>
        <dbReference type="EMBL" id="TVY07014.1"/>
    </source>
</evidence>
<feature type="transmembrane region" description="Helical" evidence="1">
    <location>
        <begin position="6"/>
        <end position="24"/>
    </location>
</feature>
<evidence type="ECO:0000313" key="4">
    <source>
        <dbReference type="Proteomes" id="UP000317036"/>
    </source>
</evidence>
<sequence length="265" mass="30070">MLDLSTYIIITFVLLYVILPLVLTRLIGVGAICKGADPQEVSFTFDDGPDPVYTPLLLDLMSKHRVKATFFVLGEKAEQHPELILRMQQDGHLIGIHNYTHKMNILTPPWVVRRELERSANAIEAITGERPHYYRPPWGILSLADLLLAKHYKFALWSVMGFDWRRNSAENNLKDTLLRQITSASAGSVVLLHDCGNTWGADPDAPKYMLLALESVLNELKNSKLHYVRLDEMTLTLSEVHVVHDDHEVSAFPDSRNEHKSPLLN</sequence>
<dbReference type="InterPro" id="IPR011330">
    <property type="entry name" value="Glyco_hydro/deAcase_b/a-brl"/>
</dbReference>
<feature type="domain" description="NodB homology" evidence="2">
    <location>
        <begin position="39"/>
        <end position="228"/>
    </location>
</feature>
<keyword evidence="1" id="KW-1133">Transmembrane helix</keyword>
<proteinExistence type="predicted"/>
<evidence type="ECO:0000259" key="2">
    <source>
        <dbReference type="PROSITE" id="PS51677"/>
    </source>
</evidence>
<evidence type="ECO:0000256" key="1">
    <source>
        <dbReference type="SAM" id="Phobius"/>
    </source>
</evidence>
<dbReference type="CDD" id="cd10959">
    <property type="entry name" value="CE4_NodB_like_3"/>
    <property type="match status" value="1"/>
</dbReference>
<dbReference type="RefSeq" id="WP_144852622.1">
    <property type="nucleotide sequence ID" value="NZ_VNJI01000044.1"/>
</dbReference>
<keyword evidence="1" id="KW-0812">Transmembrane</keyword>
<dbReference type="Pfam" id="PF01522">
    <property type="entry name" value="Polysacc_deac_1"/>
    <property type="match status" value="1"/>
</dbReference>
<dbReference type="OrthoDB" id="2649545at2"/>
<dbReference type="SUPFAM" id="SSF88713">
    <property type="entry name" value="Glycoside hydrolase/deacetylase"/>
    <property type="match status" value="1"/>
</dbReference>
<dbReference type="PANTHER" id="PTHR10587:SF137">
    <property type="entry name" value="4-DEOXY-4-FORMAMIDO-L-ARABINOSE-PHOSPHOUNDECAPRENOL DEFORMYLASE ARND-RELATED"/>
    <property type="match status" value="1"/>
</dbReference>
<dbReference type="Proteomes" id="UP000317036">
    <property type="component" value="Unassembled WGS sequence"/>
</dbReference>
<comment type="caution">
    <text evidence="3">The sequence shown here is derived from an EMBL/GenBank/DDBJ whole genome shotgun (WGS) entry which is preliminary data.</text>
</comment>